<name>A0A060SZB4_PYCCI</name>
<gene>
    <name evidence="2" type="ORF">BN946_scf184946.g7</name>
</gene>
<sequence>MKSPDADKWRAAEKAEYDSLMENKTWVLVPRPKDCQVVANCWVYNIKHNGHYKARLVAKGFTQVWGEDYHETFSPVARFESIHYLLAHAALEDWDIEFMDVKTTFLNGNLEEEIYMEKPEGWVVHGKEDYVCLLKKAIYGLKQASRQCNLKIHKSLLDLGFTRTYSDAGVYVYRR</sequence>
<dbReference type="STRING" id="5643.A0A060SZB4"/>
<dbReference type="AlphaFoldDB" id="A0A060SZB4"/>
<dbReference type="Proteomes" id="UP000029665">
    <property type="component" value="Unassembled WGS sequence"/>
</dbReference>
<reference evidence="2" key="1">
    <citation type="submission" date="2014-01" db="EMBL/GenBank/DDBJ databases">
        <title>The genome of the white-rot fungus Pycnoporus cinnabarinus: a basidiomycete model with a versatile arsenal for lignocellulosic biomass breakdown.</title>
        <authorList>
            <person name="Levasseur A."/>
            <person name="Lomascolo A."/>
            <person name="Ruiz-Duenas F.J."/>
            <person name="Uzan E."/>
            <person name="Piumi F."/>
            <person name="Kues U."/>
            <person name="Ram A.F.J."/>
            <person name="Murat C."/>
            <person name="Haon M."/>
            <person name="Benoit I."/>
            <person name="Arfi Y."/>
            <person name="Chevret D."/>
            <person name="Drula E."/>
            <person name="Kwon M.J."/>
            <person name="Gouret P."/>
            <person name="Lesage-Meessen L."/>
            <person name="Lombard V."/>
            <person name="Mariette J."/>
            <person name="Noirot C."/>
            <person name="Park J."/>
            <person name="Patyshakuliyeva A."/>
            <person name="Wieneger R.A.B."/>
            <person name="Wosten H.A.B."/>
            <person name="Martin F."/>
            <person name="Coutinho P.M."/>
            <person name="de Vries R."/>
            <person name="Martinez A.T."/>
            <person name="Klopp C."/>
            <person name="Pontarotti P."/>
            <person name="Henrissat B."/>
            <person name="Record E."/>
        </authorList>
    </citation>
    <scope>NUCLEOTIDE SEQUENCE [LARGE SCALE GENOMIC DNA]</scope>
    <source>
        <strain evidence="2">BRFM137</strain>
    </source>
</reference>
<protein>
    <recommendedName>
        <fullName evidence="1">Reverse transcriptase Ty1/copia-type domain-containing protein</fullName>
    </recommendedName>
</protein>
<keyword evidence="3" id="KW-1185">Reference proteome</keyword>
<dbReference type="InterPro" id="IPR013103">
    <property type="entry name" value="RVT_2"/>
</dbReference>
<dbReference type="Pfam" id="PF07727">
    <property type="entry name" value="RVT_2"/>
    <property type="match status" value="1"/>
</dbReference>
<evidence type="ECO:0000313" key="3">
    <source>
        <dbReference type="Proteomes" id="UP000029665"/>
    </source>
</evidence>
<organism evidence="2 3">
    <name type="scientific">Pycnoporus cinnabarinus</name>
    <name type="common">Cinnabar-red polypore</name>
    <name type="synonym">Trametes cinnabarina</name>
    <dbReference type="NCBI Taxonomy" id="5643"/>
    <lineage>
        <taxon>Eukaryota</taxon>
        <taxon>Fungi</taxon>
        <taxon>Dikarya</taxon>
        <taxon>Basidiomycota</taxon>
        <taxon>Agaricomycotina</taxon>
        <taxon>Agaricomycetes</taxon>
        <taxon>Polyporales</taxon>
        <taxon>Polyporaceae</taxon>
        <taxon>Trametes</taxon>
    </lineage>
</organism>
<dbReference type="OMA" id="CIDYTET"/>
<proteinExistence type="predicted"/>
<accession>A0A060SZB4</accession>
<dbReference type="HOGENOM" id="CLU_001650_21_5_1"/>
<evidence type="ECO:0000259" key="1">
    <source>
        <dbReference type="Pfam" id="PF07727"/>
    </source>
</evidence>
<feature type="domain" description="Reverse transcriptase Ty1/copia-type" evidence="1">
    <location>
        <begin position="23"/>
        <end position="172"/>
    </location>
</feature>
<comment type="caution">
    <text evidence="2">The sequence shown here is derived from an EMBL/GenBank/DDBJ whole genome shotgun (WGS) entry which is preliminary data.</text>
</comment>
<dbReference type="OrthoDB" id="2796020at2759"/>
<dbReference type="EMBL" id="CCBP010000460">
    <property type="protein sequence ID" value="CDO77614.1"/>
    <property type="molecule type" value="Genomic_DNA"/>
</dbReference>
<evidence type="ECO:0000313" key="2">
    <source>
        <dbReference type="EMBL" id="CDO77614.1"/>
    </source>
</evidence>